<protein>
    <submittedName>
        <fullName evidence="4">SH3, type 3</fullName>
    </submittedName>
</protein>
<evidence type="ECO:0000256" key="1">
    <source>
        <dbReference type="SAM" id="MobiDB-lite"/>
    </source>
</evidence>
<feature type="domain" description="SH3b" evidence="3">
    <location>
        <begin position="23"/>
        <end position="87"/>
    </location>
</feature>
<dbReference type="KEGG" id="mes:Meso_3959"/>
<dbReference type="AlphaFoldDB" id="Q11B99"/>
<feature type="compositionally biased region" description="Basic and acidic residues" evidence="1">
    <location>
        <begin position="175"/>
        <end position="194"/>
    </location>
</feature>
<dbReference type="eggNOG" id="COG4991">
    <property type="taxonomic scope" value="Bacteria"/>
</dbReference>
<keyword evidence="2" id="KW-0732">Signal</keyword>
<dbReference type="PROSITE" id="PS51781">
    <property type="entry name" value="SH3B"/>
    <property type="match status" value="1"/>
</dbReference>
<dbReference type="STRING" id="266779.Meso_3959"/>
<accession>Q11B99</accession>
<name>Q11B99_CHESB</name>
<dbReference type="HOGENOM" id="CLU_081576_2_0_5"/>
<evidence type="ECO:0000259" key="3">
    <source>
        <dbReference type="PROSITE" id="PS51781"/>
    </source>
</evidence>
<sequence length="214" mass="25464" precursor="true">MKTRLLLAAAAFGAALALPGVAAAANAFTTGNVNMRAGPSTQYPRVMTLPQGAAVEVYGCTNGWRWCDTSWRGYRGWVSASYLQMMYRERRVYVPEYAPRLGLPVITFEFGSYWDRWYSDRPWYRDRDRWRRGDWDRDRRDWDGDRRDRDRDRWDRDRDRWERERDRERVRVQPRERDRAEDRRSGFDIRRRGDTGPQRGEGPDRCGLAGIVRC</sequence>
<feature type="region of interest" description="Disordered" evidence="1">
    <location>
        <begin position="175"/>
        <end position="214"/>
    </location>
</feature>
<evidence type="ECO:0000313" key="4">
    <source>
        <dbReference type="EMBL" id="ABG65326.1"/>
    </source>
</evidence>
<dbReference type="Pfam" id="PF08239">
    <property type="entry name" value="SH3_3"/>
    <property type="match status" value="1"/>
</dbReference>
<gene>
    <name evidence="4" type="ordered locus">Meso_3959</name>
</gene>
<dbReference type="OrthoDB" id="8074373at2"/>
<feature type="chain" id="PRO_5004179976" evidence="2">
    <location>
        <begin position="25"/>
        <end position="214"/>
    </location>
</feature>
<dbReference type="InterPro" id="IPR003646">
    <property type="entry name" value="SH3-like_bac-type"/>
</dbReference>
<dbReference type="Gene3D" id="2.30.30.40">
    <property type="entry name" value="SH3 Domains"/>
    <property type="match status" value="1"/>
</dbReference>
<reference evidence="4" key="1">
    <citation type="submission" date="2006-06" db="EMBL/GenBank/DDBJ databases">
        <title>Complete sequence of chromosome of Chelativorans sp. BNC1.</title>
        <authorList>
            <consortium name="US DOE Joint Genome Institute"/>
            <person name="Copeland A."/>
            <person name="Lucas S."/>
            <person name="Lapidus A."/>
            <person name="Barry K."/>
            <person name="Detter J.C."/>
            <person name="Glavina del Rio T."/>
            <person name="Hammon N."/>
            <person name="Israni S."/>
            <person name="Dalin E."/>
            <person name="Tice H."/>
            <person name="Pitluck S."/>
            <person name="Chertkov O."/>
            <person name="Brettin T."/>
            <person name="Bruce D."/>
            <person name="Han C."/>
            <person name="Tapia R."/>
            <person name="Gilna P."/>
            <person name="Schmutz J."/>
            <person name="Larimer F."/>
            <person name="Land M."/>
            <person name="Hauser L."/>
            <person name="Kyrpides N."/>
            <person name="Mikhailova N."/>
            <person name="Richardson P."/>
        </authorList>
    </citation>
    <scope>NUCLEOTIDE SEQUENCE</scope>
    <source>
        <strain evidence="4">BNC1</strain>
    </source>
</reference>
<feature type="signal peptide" evidence="2">
    <location>
        <begin position="1"/>
        <end position="24"/>
    </location>
</feature>
<evidence type="ECO:0000256" key="2">
    <source>
        <dbReference type="SAM" id="SignalP"/>
    </source>
</evidence>
<organism evidence="4">
    <name type="scientific">Chelativorans sp. (strain BNC1)</name>
    <dbReference type="NCBI Taxonomy" id="266779"/>
    <lineage>
        <taxon>Bacteria</taxon>
        <taxon>Pseudomonadati</taxon>
        <taxon>Pseudomonadota</taxon>
        <taxon>Alphaproteobacteria</taxon>
        <taxon>Hyphomicrobiales</taxon>
        <taxon>Phyllobacteriaceae</taxon>
        <taxon>Chelativorans</taxon>
    </lineage>
</organism>
<dbReference type="SMART" id="SM00287">
    <property type="entry name" value="SH3b"/>
    <property type="match status" value="1"/>
</dbReference>
<dbReference type="EMBL" id="CP000390">
    <property type="protein sequence ID" value="ABG65326.1"/>
    <property type="molecule type" value="Genomic_DNA"/>
</dbReference>
<proteinExistence type="predicted"/>